<dbReference type="RefSeq" id="WP_209945159.1">
    <property type="nucleotide sequence ID" value="NZ_JAFICZ010000001.1"/>
</dbReference>
<organism evidence="2 3">
    <name type="scientific">Bradyrhizobium elkanii</name>
    <dbReference type="NCBI Taxonomy" id="29448"/>
    <lineage>
        <taxon>Bacteria</taxon>
        <taxon>Pseudomonadati</taxon>
        <taxon>Pseudomonadota</taxon>
        <taxon>Alphaproteobacteria</taxon>
        <taxon>Hyphomicrobiales</taxon>
        <taxon>Nitrobacteraceae</taxon>
        <taxon>Bradyrhizobium</taxon>
    </lineage>
</organism>
<evidence type="ECO:0000259" key="1">
    <source>
        <dbReference type="Pfam" id="PF20385"/>
    </source>
</evidence>
<evidence type="ECO:0000313" key="3">
    <source>
        <dbReference type="Proteomes" id="UP000673383"/>
    </source>
</evidence>
<dbReference type="Proteomes" id="UP000673383">
    <property type="component" value="Unassembled WGS sequence"/>
</dbReference>
<reference evidence="2" key="1">
    <citation type="submission" date="2021-02" db="EMBL/GenBank/DDBJ databases">
        <title>Genomic Encyclopedia of Type Strains, Phase IV (KMG-V): Genome sequencing to study the core and pangenomes of soil and plant-associated prokaryotes.</title>
        <authorList>
            <person name="Whitman W."/>
        </authorList>
    </citation>
    <scope>NUCLEOTIDE SEQUENCE</scope>
    <source>
        <strain evidence="2">USDA 406</strain>
    </source>
</reference>
<name>A0A8I1YDI1_BRAEL</name>
<dbReference type="Pfam" id="PF20385">
    <property type="entry name" value="DUF6680"/>
    <property type="match status" value="1"/>
</dbReference>
<dbReference type="EMBL" id="JAFICZ010000001">
    <property type="protein sequence ID" value="MBP1297417.1"/>
    <property type="molecule type" value="Genomic_DNA"/>
</dbReference>
<dbReference type="AlphaFoldDB" id="A0A8I1YDI1"/>
<accession>A0A8I1YDI1</accession>
<evidence type="ECO:0000313" key="2">
    <source>
        <dbReference type="EMBL" id="MBP1297417.1"/>
    </source>
</evidence>
<protein>
    <recommendedName>
        <fullName evidence="1">DUF6680 domain-containing protein</fullName>
    </recommendedName>
</protein>
<gene>
    <name evidence="2" type="ORF">JOH49_007170</name>
</gene>
<feature type="domain" description="DUF6680" evidence="1">
    <location>
        <begin position="4"/>
        <end position="175"/>
    </location>
</feature>
<comment type="caution">
    <text evidence="2">The sequence shown here is derived from an EMBL/GenBank/DDBJ whole genome shotgun (WGS) entry which is preliminary data.</text>
</comment>
<dbReference type="InterPro" id="IPR046502">
    <property type="entry name" value="DUF6680"/>
</dbReference>
<proteinExistence type="predicted"/>
<sequence>MPVEWWVVFATLVGPVLAVQTQKTIERATARRDRRNRIFVALMANRATRLADDFVKALNLIDIEFLPGWFGRAKDLAVLSAWHELLGVFSNGPPAGADAGLHFSWNLQVEDRLVDLLAAIAAATGYSLTREQLRRGVYHPQGTAEREQAWLATLDGLRKVFTGQAPIPMAVKEFPVSPELTQAQAELANRAASAYDEESGALKVKQVG</sequence>